<evidence type="ECO:0000256" key="5">
    <source>
        <dbReference type="ARBA" id="ARBA00022801"/>
    </source>
</evidence>
<feature type="chain" id="PRO_5032534572" evidence="7">
    <location>
        <begin position="29"/>
        <end position="485"/>
    </location>
</feature>
<comment type="caution">
    <text evidence="9">The sequence shown here is derived from an EMBL/GenBank/DDBJ whole genome shotgun (WGS) entry which is preliminary data.</text>
</comment>
<dbReference type="InterPro" id="IPR050738">
    <property type="entry name" value="Sulfatase"/>
</dbReference>
<dbReference type="Gene3D" id="3.40.720.10">
    <property type="entry name" value="Alkaline Phosphatase, subunit A"/>
    <property type="match status" value="1"/>
</dbReference>
<evidence type="ECO:0000256" key="4">
    <source>
        <dbReference type="ARBA" id="ARBA00022729"/>
    </source>
</evidence>
<sequence>MKTKTGKWITSGLLTLATAGLMSANGIAAEKPNIVLVFLDNFGWGEPGFNGGGIVRGAETPRMDQIADEGLRLTNFNVEAQCTPSRSAIMTGRYAIRSGNGVVPLGDGVYGLVQWEYTMAEMLSDAGYATGMYGKWHLGRTQGRFPTDQGFDEWYGIHNSTDESTYSSRPGFAESGVEETWVMDAKKGEKPKKVRPYRLDYRPIIDKDLTDRAIKFMETNAKEKKPFFLFLPYTATHFPTMVHPDYQGKSGNGAWADMLTQIDAYTGRLLDSIDDLGIRDNTIFIFTADNGPEMAHGNDIVSLDTTSQGSPGPWRGTLFTSFEGSMRVPFAIRWPGKIPAGKASNEIVHEMDLFPTLAKIAGGKVPEDRMIDGMEMVDFMTGKKKKSGRESVIVYMGNDIYGLKWRNWKLHFKELDTWAGAVKEYGMPKLYNLYSDMSERENVFFADTWVPKAAMPKLMEHAASLKKEAPIKPGALDPYTPPTTK</sequence>
<comment type="cofactor">
    <cofactor evidence="1">
        <name>Ca(2+)</name>
        <dbReference type="ChEBI" id="CHEBI:29108"/>
    </cofactor>
</comment>
<protein>
    <submittedName>
        <fullName evidence="9">Arylsulfatase</fullName>
    </submittedName>
</protein>
<evidence type="ECO:0000256" key="2">
    <source>
        <dbReference type="ARBA" id="ARBA00008779"/>
    </source>
</evidence>
<gene>
    <name evidence="9" type="ORF">HW115_09700</name>
</gene>
<evidence type="ECO:0000256" key="3">
    <source>
        <dbReference type="ARBA" id="ARBA00022723"/>
    </source>
</evidence>
<keyword evidence="3" id="KW-0479">Metal-binding</keyword>
<evidence type="ECO:0000256" key="1">
    <source>
        <dbReference type="ARBA" id="ARBA00001913"/>
    </source>
</evidence>
<accession>A0A851GL33</accession>
<name>A0A851GL33_9BACT</name>
<dbReference type="RefSeq" id="WP_178932422.1">
    <property type="nucleotide sequence ID" value="NZ_JACBAZ010000003.1"/>
</dbReference>
<feature type="signal peptide" evidence="7">
    <location>
        <begin position="1"/>
        <end position="28"/>
    </location>
</feature>
<keyword evidence="5" id="KW-0378">Hydrolase</keyword>
<organism evidence="9 10">
    <name type="scientific">Oceaniferula marina</name>
    <dbReference type="NCBI Taxonomy" id="2748318"/>
    <lineage>
        <taxon>Bacteria</taxon>
        <taxon>Pseudomonadati</taxon>
        <taxon>Verrucomicrobiota</taxon>
        <taxon>Verrucomicrobiia</taxon>
        <taxon>Verrucomicrobiales</taxon>
        <taxon>Verrucomicrobiaceae</taxon>
        <taxon>Oceaniferula</taxon>
    </lineage>
</organism>
<evidence type="ECO:0000313" key="9">
    <source>
        <dbReference type="EMBL" id="NWK55885.1"/>
    </source>
</evidence>
<dbReference type="CDD" id="cd16142">
    <property type="entry name" value="ARS_like"/>
    <property type="match status" value="1"/>
</dbReference>
<dbReference type="PANTHER" id="PTHR42693">
    <property type="entry name" value="ARYLSULFATASE FAMILY MEMBER"/>
    <property type="match status" value="1"/>
</dbReference>
<dbReference type="InterPro" id="IPR017850">
    <property type="entry name" value="Alkaline_phosphatase_core_sf"/>
</dbReference>
<keyword evidence="10" id="KW-1185">Reference proteome</keyword>
<comment type="similarity">
    <text evidence="2">Belongs to the sulfatase family.</text>
</comment>
<dbReference type="Gene3D" id="3.30.1120.10">
    <property type="match status" value="1"/>
</dbReference>
<keyword evidence="6" id="KW-0106">Calcium</keyword>
<dbReference type="PANTHER" id="PTHR42693:SF42">
    <property type="entry name" value="ARYLSULFATASE G"/>
    <property type="match status" value="1"/>
</dbReference>
<dbReference type="Proteomes" id="UP000557872">
    <property type="component" value="Unassembled WGS sequence"/>
</dbReference>
<dbReference type="AlphaFoldDB" id="A0A851GL33"/>
<feature type="domain" description="Sulfatase N-terminal" evidence="8">
    <location>
        <begin position="32"/>
        <end position="362"/>
    </location>
</feature>
<evidence type="ECO:0000259" key="8">
    <source>
        <dbReference type="Pfam" id="PF00884"/>
    </source>
</evidence>
<proteinExistence type="inferred from homology"/>
<dbReference type="InterPro" id="IPR000917">
    <property type="entry name" value="Sulfatase_N"/>
</dbReference>
<dbReference type="SUPFAM" id="SSF53649">
    <property type="entry name" value="Alkaline phosphatase-like"/>
    <property type="match status" value="1"/>
</dbReference>
<evidence type="ECO:0000313" key="10">
    <source>
        <dbReference type="Proteomes" id="UP000557872"/>
    </source>
</evidence>
<dbReference type="Pfam" id="PF00884">
    <property type="entry name" value="Sulfatase"/>
    <property type="match status" value="1"/>
</dbReference>
<evidence type="ECO:0000256" key="6">
    <source>
        <dbReference type="ARBA" id="ARBA00022837"/>
    </source>
</evidence>
<evidence type="ECO:0000256" key="7">
    <source>
        <dbReference type="SAM" id="SignalP"/>
    </source>
</evidence>
<reference evidence="9 10" key="1">
    <citation type="submission" date="2020-07" db="EMBL/GenBank/DDBJ databases">
        <title>Roseicoccus Jingziensis gen. nov., sp. nov., isolated from coastal seawater.</title>
        <authorList>
            <person name="Feng X."/>
        </authorList>
    </citation>
    <scope>NUCLEOTIDE SEQUENCE [LARGE SCALE GENOMIC DNA]</scope>
    <source>
        <strain evidence="9 10">N1E253</strain>
    </source>
</reference>
<dbReference type="EMBL" id="JACBAZ010000003">
    <property type="protein sequence ID" value="NWK55885.1"/>
    <property type="molecule type" value="Genomic_DNA"/>
</dbReference>
<keyword evidence="4 7" id="KW-0732">Signal</keyword>
<dbReference type="GO" id="GO:0046872">
    <property type="term" value="F:metal ion binding"/>
    <property type="evidence" value="ECO:0007669"/>
    <property type="project" value="UniProtKB-KW"/>
</dbReference>
<dbReference type="GO" id="GO:0004065">
    <property type="term" value="F:arylsulfatase activity"/>
    <property type="evidence" value="ECO:0007669"/>
    <property type="project" value="TreeGrafter"/>
</dbReference>